<gene>
    <name evidence="2" type="ORF">FNV43_RR10367</name>
</gene>
<evidence type="ECO:0000256" key="1">
    <source>
        <dbReference type="SAM" id="SignalP"/>
    </source>
</evidence>
<dbReference type="Proteomes" id="UP000796880">
    <property type="component" value="Unassembled WGS sequence"/>
</dbReference>
<organism evidence="2 3">
    <name type="scientific">Rhamnella rubrinervis</name>
    <dbReference type="NCBI Taxonomy" id="2594499"/>
    <lineage>
        <taxon>Eukaryota</taxon>
        <taxon>Viridiplantae</taxon>
        <taxon>Streptophyta</taxon>
        <taxon>Embryophyta</taxon>
        <taxon>Tracheophyta</taxon>
        <taxon>Spermatophyta</taxon>
        <taxon>Magnoliopsida</taxon>
        <taxon>eudicotyledons</taxon>
        <taxon>Gunneridae</taxon>
        <taxon>Pentapetalae</taxon>
        <taxon>rosids</taxon>
        <taxon>fabids</taxon>
        <taxon>Rosales</taxon>
        <taxon>Rhamnaceae</taxon>
        <taxon>rhamnoid group</taxon>
        <taxon>Rhamneae</taxon>
        <taxon>Rhamnella</taxon>
    </lineage>
</organism>
<evidence type="ECO:0000313" key="3">
    <source>
        <dbReference type="Proteomes" id="UP000796880"/>
    </source>
</evidence>
<accession>A0A8K0HC34</accession>
<evidence type="ECO:0000313" key="2">
    <source>
        <dbReference type="EMBL" id="KAF3449636.1"/>
    </source>
</evidence>
<keyword evidence="1" id="KW-0732">Signal</keyword>
<name>A0A8K0HC34_9ROSA</name>
<sequence length="90" mass="10145">MMQLRGLATPFILFLLIIMFGSSILVHHSSEGFGVVNNGEAVKNHPVDDEESRGNWERKTWMNHGSSRGPRKQLVNPTLHHAFQANQLPL</sequence>
<feature type="signal peptide" evidence="1">
    <location>
        <begin position="1"/>
        <end position="23"/>
    </location>
</feature>
<protein>
    <submittedName>
        <fullName evidence="2">Uncharacterized protein</fullName>
    </submittedName>
</protein>
<comment type="caution">
    <text evidence="2">The sequence shown here is derived from an EMBL/GenBank/DDBJ whole genome shotgun (WGS) entry which is preliminary data.</text>
</comment>
<reference evidence="2" key="1">
    <citation type="submission" date="2020-03" db="EMBL/GenBank/DDBJ databases">
        <title>A high-quality chromosome-level genome assembly of a woody plant with both climbing and erect habits, Rhamnella rubrinervis.</title>
        <authorList>
            <person name="Lu Z."/>
            <person name="Yang Y."/>
            <person name="Zhu X."/>
            <person name="Sun Y."/>
        </authorList>
    </citation>
    <scope>NUCLEOTIDE SEQUENCE</scope>
    <source>
        <strain evidence="2">BYM</strain>
        <tissue evidence="2">Leaf</tissue>
    </source>
</reference>
<keyword evidence="3" id="KW-1185">Reference proteome</keyword>
<dbReference type="AlphaFoldDB" id="A0A8K0HC34"/>
<dbReference type="OrthoDB" id="1696886at2759"/>
<dbReference type="EMBL" id="VOIH02000004">
    <property type="protein sequence ID" value="KAF3449636.1"/>
    <property type="molecule type" value="Genomic_DNA"/>
</dbReference>
<proteinExistence type="predicted"/>
<feature type="chain" id="PRO_5035427034" evidence="1">
    <location>
        <begin position="24"/>
        <end position="90"/>
    </location>
</feature>